<sequence length="79" mass="9572">MKKGFYIELYNIDTYPTESEIRETIINDQGIKNVEFINNISFLGKNKSIIFKLKNTTYETEVKKVRFWYVLYCREINYV</sequence>
<evidence type="ECO:0000313" key="1">
    <source>
        <dbReference type="EMBL" id="SDL82196.1"/>
    </source>
</evidence>
<reference evidence="1 2" key="1">
    <citation type="submission" date="2016-10" db="EMBL/GenBank/DDBJ databases">
        <authorList>
            <person name="de Groot N.N."/>
        </authorList>
    </citation>
    <scope>NUCLEOTIDE SEQUENCE [LARGE SCALE GENOMIC DNA]</scope>
    <source>
        <strain evidence="1 2">DSM 797</strain>
    </source>
</reference>
<dbReference type="AlphaFoldDB" id="A0A1G9N6P0"/>
<name>A0A1G9N6P0_9FIRM</name>
<dbReference type="RefSeq" id="WP_092725217.1">
    <property type="nucleotide sequence ID" value="NZ_FNGW01000003.1"/>
</dbReference>
<dbReference type="Proteomes" id="UP000199068">
    <property type="component" value="Unassembled WGS sequence"/>
</dbReference>
<protein>
    <submittedName>
        <fullName evidence="1">Uncharacterized protein</fullName>
    </submittedName>
</protein>
<accession>A0A1G9N6P0</accession>
<keyword evidence="2" id="KW-1185">Reference proteome</keyword>
<proteinExistence type="predicted"/>
<evidence type="ECO:0000313" key="2">
    <source>
        <dbReference type="Proteomes" id="UP000199068"/>
    </source>
</evidence>
<organism evidence="1 2">
    <name type="scientific">Romboutsia lituseburensis DSM 797</name>
    <dbReference type="NCBI Taxonomy" id="1121325"/>
    <lineage>
        <taxon>Bacteria</taxon>
        <taxon>Bacillati</taxon>
        <taxon>Bacillota</taxon>
        <taxon>Clostridia</taxon>
        <taxon>Peptostreptococcales</taxon>
        <taxon>Peptostreptococcaceae</taxon>
        <taxon>Romboutsia</taxon>
    </lineage>
</organism>
<dbReference type="EMBL" id="FNGW01000003">
    <property type="protein sequence ID" value="SDL82196.1"/>
    <property type="molecule type" value="Genomic_DNA"/>
</dbReference>
<gene>
    <name evidence="1" type="ORF">SAMN04515677_103500</name>
</gene>
<dbReference type="STRING" id="1121325.SAMN04515677_103500"/>